<name>A0A420NYD3_FUSOX</name>
<evidence type="ECO:0000313" key="2">
    <source>
        <dbReference type="Proteomes" id="UP000285860"/>
    </source>
</evidence>
<gene>
    <name evidence="1" type="ORF">BFJ68_g15473</name>
</gene>
<evidence type="ECO:0000313" key="1">
    <source>
        <dbReference type="EMBL" id="RKK93616.1"/>
    </source>
</evidence>
<comment type="caution">
    <text evidence="1">The sequence shown here is derived from an EMBL/GenBank/DDBJ whole genome shotgun (WGS) entry which is preliminary data.</text>
</comment>
<proteinExistence type="predicted"/>
<dbReference type="VEuPathDB" id="FungiDB:FOZG_12843"/>
<dbReference type="AlphaFoldDB" id="A0A420NYD3"/>
<dbReference type="EMBL" id="MRCY01000161">
    <property type="protein sequence ID" value="RKK93616.1"/>
    <property type="molecule type" value="Genomic_DNA"/>
</dbReference>
<sequence length="68" mass="7368">MCKIRDITYVCGCSSTPKTKHEVEGCGESKGSPETCPLRYPSLEVVTEDCEACVAKKQEEAAKAAKKD</sequence>
<reference evidence="1 2" key="1">
    <citation type="journal article" date="2018" name="Sci. Rep.">
        <title>Characterisation of pathogen-specific regions and novel effector candidates in Fusarium oxysporum f. sp. cepae.</title>
        <authorList>
            <person name="Armitage A.D."/>
            <person name="Taylor A."/>
            <person name="Sobczyk M.K."/>
            <person name="Baxter L."/>
            <person name="Greenfield B.P."/>
            <person name="Bates H.J."/>
            <person name="Wilson F."/>
            <person name="Jackson A.C."/>
            <person name="Ott S."/>
            <person name="Harrison R.J."/>
            <person name="Clarkson J.P."/>
        </authorList>
    </citation>
    <scope>NUCLEOTIDE SEQUENCE [LARGE SCALE GENOMIC DNA]</scope>
    <source>
        <strain evidence="1 2">Fo_A28</strain>
    </source>
</reference>
<dbReference type="VEuPathDB" id="FungiDB:FOIG_14118"/>
<accession>A0A420NYD3</accession>
<dbReference type="Proteomes" id="UP000285860">
    <property type="component" value="Unassembled WGS sequence"/>
</dbReference>
<protein>
    <submittedName>
        <fullName evidence="1">Uncharacterized protein</fullName>
    </submittedName>
</protein>
<organism evidence="1 2">
    <name type="scientific">Fusarium oxysporum</name>
    <name type="common">Fusarium vascular wilt</name>
    <dbReference type="NCBI Taxonomy" id="5507"/>
    <lineage>
        <taxon>Eukaryota</taxon>
        <taxon>Fungi</taxon>
        <taxon>Dikarya</taxon>
        <taxon>Ascomycota</taxon>
        <taxon>Pezizomycotina</taxon>
        <taxon>Sordariomycetes</taxon>
        <taxon>Hypocreomycetidae</taxon>
        <taxon>Hypocreales</taxon>
        <taxon>Nectriaceae</taxon>
        <taxon>Fusarium</taxon>
        <taxon>Fusarium oxysporum species complex</taxon>
    </lineage>
</organism>